<sequence length="102" mass="11273">MNGIESIAAERARQVEEEGWTPDHDDEHTDGALAKAAGCYAWAAAQSDGLRGVFVTPPPTWPEDWSVEWWKLKDRRTDLVRAGALIAAEIDRLDRAAARLSS</sequence>
<dbReference type="Proteomes" id="UP000649829">
    <property type="component" value="Unassembled WGS sequence"/>
</dbReference>
<evidence type="ECO:0000313" key="3">
    <source>
        <dbReference type="Proteomes" id="UP000649829"/>
    </source>
</evidence>
<evidence type="ECO:0000256" key="1">
    <source>
        <dbReference type="SAM" id="MobiDB-lite"/>
    </source>
</evidence>
<protein>
    <submittedName>
        <fullName evidence="2">Uncharacterized protein</fullName>
    </submittedName>
</protein>
<comment type="caution">
    <text evidence="2">The sequence shown here is derived from an EMBL/GenBank/DDBJ whole genome shotgun (WGS) entry which is preliminary data.</text>
</comment>
<accession>A0A917SQV5</accession>
<dbReference type="RefSeq" id="WP_028286067.1">
    <property type="nucleotide sequence ID" value="NZ_BMLF01000001.1"/>
</dbReference>
<reference evidence="2" key="2">
    <citation type="submission" date="2020-09" db="EMBL/GenBank/DDBJ databases">
        <authorList>
            <person name="Sun Q."/>
            <person name="Zhou Y."/>
        </authorList>
    </citation>
    <scope>NUCLEOTIDE SEQUENCE</scope>
    <source>
        <strain evidence="2">CGMCC 1.6293</strain>
    </source>
</reference>
<name>A0A917SQV5_9RHOB</name>
<keyword evidence="3" id="KW-1185">Reference proteome</keyword>
<dbReference type="EMBL" id="BMLF01000001">
    <property type="protein sequence ID" value="GGL91391.1"/>
    <property type="molecule type" value="Genomic_DNA"/>
</dbReference>
<reference evidence="2" key="1">
    <citation type="journal article" date="2014" name="Int. J. Syst. Evol. Microbiol.">
        <title>Complete genome sequence of Corynebacterium casei LMG S-19264T (=DSM 44701T), isolated from a smear-ripened cheese.</title>
        <authorList>
            <consortium name="US DOE Joint Genome Institute (JGI-PGF)"/>
            <person name="Walter F."/>
            <person name="Albersmeier A."/>
            <person name="Kalinowski J."/>
            <person name="Ruckert C."/>
        </authorList>
    </citation>
    <scope>NUCLEOTIDE SEQUENCE</scope>
    <source>
        <strain evidence="2">CGMCC 1.6293</strain>
    </source>
</reference>
<gene>
    <name evidence="2" type="ORF">GCM10011534_11940</name>
</gene>
<dbReference type="AlphaFoldDB" id="A0A917SQV5"/>
<proteinExistence type="predicted"/>
<organism evidence="2 3">
    <name type="scientific">Pseudooceanicola nanhaiensis</name>
    <dbReference type="NCBI Taxonomy" id="375761"/>
    <lineage>
        <taxon>Bacteria</taxon>
        <taxon>Pseudomonadati</taxon>
        <taxon>Pseudomonadota</taxon>
        <taxon>Alphaproteobacteria</taxon>
        <taxon>Rhodobacterales</taxon>
        <taxon>Paracoccaceae</taxon>
        <taxon>Pseudooceanicola</taxon>
    </lineage>
</organism>
<feature type="region of interest" description="Disordered" evidence="1">
    <location>
        <begin position="1"/>
        <end position="30"/>
    </location>
</feature>
<evidence type="ECO:0000313" key="2">
    <source>
        <dbReference type="EMBL" id="GGL91391.1"/>
    </source>
</evidence>
<feature type="compositionally biased region" description="Basic and acidic residues" evidence="1">
    <location>
        <begin position="8"/>
        <end position="30"/>
    </location>
</feature>